<comment type="caution">
    <text evidence="2">The sequence shown here is derived from an EMBL/GenBank/DDBJ whole genome shotgun (WGS) entry which is preliminary data.</text>
</comment>
<name>A0ABP9CLT2_9ACTN</name>
<evidence type="ECO:0000256" key="1">
    <source>
        <dbReference type="SAM" id="MobiDB-lite"/>
    </source>
</evidence>
<dbReference type="EMBL" id="BAABKQ010000001">
    <property type="protein sequence ID" value="GAA4810091.1"/>
    <property type="molecule type" value="Genomic_DNA"/>
</dbReference>
<organism evidence="2 3">
    <name type="scientific">Tomitella cavernea</name>
    <dbReference type="NCBI Taxonomy" id="1387982"/>
    <lineage>
        <taxon>Bacteria</taxon>
        <taxon>Bacillati</taxon>
        <taxon>Actinomycetota</taxon>
        <taxon>Actinomycetes</taxon>
        <taxon>Mycobacteriales</taxon>
        <taxon>Tomitella</taxon>
    </lineage>
</organism>
<gene>
    <name evidence="2" type="ORF">GCM10023353_12910</name>
</gene>
<evidence type="ECO:0000313" key="3">
    <source>
        <dbReference type="Proteomes" id="UP001500839"/>
    </source>
</evidence>
<proteinExistence type="predicted"/>
<dbReference type="Proteomes" id="UP001500839">
    <property type="component" value="Unassembled WGS sequence"/>
</dbReference>
<feature type="compositionally biased region" description="Basic and acidic residues" evidence="1">
    <location>
        <begin position="1"/>
        <end position="18"/>
    </location>
</feature>
<accession>A0ABP9CLT2</accession>
<evidence type="ECO:0000313" key="2">
    <source>
        <dbReference type="EMBL" id="GAA4810091.1"/>
    </source>
</evidence>
<sequence>MPDVEAPRRIGAGGEREPGGNPGLSRSGEWERTPPWSTGRTPGKRRAVGGGRVPRARESEDLPAATGTPCPSGHRLGEWACRPVRVTVQDDLHGSGTGADP</sequence>
<keyword evidence="3" id="KW-1185">Reference proteome</keyword>
<protein>
    <submittedName>
        <fullName evidence="2">Uncharacterized protein</fullName>
    </submittedName>
</protein>
<reference evidence="3" key="1">
    <citation type="journal article" date="2019" name="Int. J. Syst. Evol. Microbiol.">
        <title>The Global Catalogue of Microorganisms (GCM) 10K type strain sequencing project: providing services to taxonomists for standard genome sequencing and annotation.</title>
        <authorList>
            <consortium name="The Broad Institute Genomics Platform"/>
            <consortium name="The Broad Institute Genome Sequencing Center for Infectious Disease"/>
            <person name="Wu L."/>
            <person name="Ma J."/>
        </authorList>
    </citation>
    <scope>NUCLEOTIDE SEQUENCE [LARGE SCALE GENOMIC DNA]</scope>
    <source>
        <strain evidence="3">JCM 18542</strain>
    </source>
</reference>
<feature type="region of interest" description="Disordered" evidence="1">
    <location>
        <begin position="1"/>
        <end position="77"/>
    </location>
</feature>